<sequence>MSSPEQDQEGSSKAREQTMEDTQGLHSEISKTLSIEEVGQHFQQCIQAVEQLELERNNLICELTQLREPALREIRKVHEEIMAACRLQSIVQLERDSLREEIRRMKWKLFNVTRECVACQYQLETHEHDLAQFATYKHELQCTINQLSEELSQLRKNCTKQKEELKQQVEAPQCQQECRFLQERHRLAVEFESFLLESQHNLEEQYEPQLVRLLERREASSTALHETQKELKELEKEQRPLQGEIIRLQIQNKNLEEQIKLIKCKRDEEVLHFREKIEELEDRIREMKNRVQHQQQKNKEIEQLRASLTHELCVYKGCLNIYGELCHSAPKKVIIEN</sequence>
<reference evidence="6" key="1">
    <citation type="submission" date="2024-06" db="UniProtKB">
        <authorList>
            <consortium name="RefSeq"/>
        </authorList>
    </citation>
    <scope>NUCLEOTIDE SEQUENCE [LARGE SCALE GENOMIC DNA]</scope>
</reference>
<evidence type="ECO:0000256" key="4">
    <source>
        <dbReference type="SAM" id="MobiDB-lite"/>
    </source>
</evidence>
<feature type="coiled-coil region" evidence="3">
    <location>
        <begin position="137"/>
        <end position="171"/>
    </location>
</feature>
<dbReference type="KEGG" id="muo:115480622"/>
<dbReference type="PANTHER" id="PTHR47147">
    <property type="entry name" value="SYNCOILIN"/>
    <property type="match status" value="1"/>
</dbReference>
<dbReference type="OrthoDB" id="8842296at2759"/>
<gene>
    <name evidence="7" type="primary">SYNC</name>
</gene>
<evidence type="ECO:0000259" key="5">
    <source>
        <dbReference type="SMART" id="SM01391"/>
    </source>
</evidence>
<proteinExistence type="predicted"/>
<evidence type="ECO:0000256" key="1">
    <source>
        <dbReference type="ARBA" id="ARBA00022754"/>
    </source>
</evidence>
<dbReference type="Pfam" id="PF00038">
    <property type="entry name" value="Filament"/>
    <property type="match status" value="1"/>
</dbReference>
<feature type="domain" description="IF rod" evidence="5">
    <location>
        <begin position="30"/>
        <end position="327"/>
    </location>
</feature>
<evidence type="ECO:0000256" key="3">
    <source>
        <dbReference type="SAM" id="Coils"/>
    </source>
</evidence>
<dbReference type="Gene3D" id="1.20.5.1160">
    <property type="entry name" value="Vasodilator-stimulated phosphoprotein"/>
    <property type="match status" value="1"/>
</dbReference>
<dbReference type="RefSeq" id="XP_030075292.1">
    <property type="nucleotide sequence ID" value="XM_030219432.1"/>
</dbReference>
<dbReference type="FunCoup" id="A0A6P7Z7G0">
    <property type="interactions" value="131"/>
</dbReference>
<organism evidence="6 7">
    <name type="scientific">Microcaecilia unicolor</name>
    <dbReference type="NCBI Taxonomy" id="1415580"/>
    <lineage>
        <taxon>Eukaryota</taxon>
        <taxon>Metazoa</taxon>
        <taxon>Chordata</taxon>
        <taxon>Craniata</taxon>
        <taxon>Vertebrata</taxon>
        <taxon>Euteleostomi</taxon>
        <taxon>Amphibia</taxon>
        <taxon>Gymnophiona</taxon>
        <taxon>Siphonopidae</taxon>
        <taxon>Microcaecilia</taxon>
    </lineage>
</organism>
<evidence type="ECO:0000313" key="7">
    <source>
        <dbReference type="RefSeq" id="XP_030075292.1"/>
    </source>
</evidence>
<accession>A0A6P7Z7G0</accession>
<dbReference type="PANTHER" id="PTHR47147:SF1">
    <property type="entry name" value="SYNCOILIN"/>
    <property type="match status" value="1"/>
</dbReference>
<dbReference type="CTD" id="81493"/>
<name>A0A6P7Z7G0_9AMPH</name>
<protein>
    <submittedName>
        <fullName evidence="7">Syncoilin isoform X1</fullName>
    </submittedName>
</protein>
<dbReference type="GeneID" id="115480622"/>
<dbReference type="Proteomes" id="UP000515156">
    <property type="component" value="Chromosome 11"/>
</dbReference>
<keyword evidence="6" id="KW-1185">Reference proteome</keyword>
<keyword evidence="2 3" id="KW-0175">Coiled coil</keyword>
<feature type="coiled-coil region" evidence="3">
    <location>
        <begin position="217"/>
        <end position="311"/>
    </location>
</feature>
<dbReference type="AlphaFoldDB" id="A0A6P7Z7G0"/>
<keyword evidence="1" id="KW-0403">Intermediate filament</keyword>
<dbReference type="InParanoid" id="A0A6P7Z7G0"/>
<reference evidence="7" key="2">
    <citation type="submission" date="2025-08" db="UniProtKB">
        <authorList>
            <consortium name="RefSeq"/>
        </authorList>
    </citation>
    <scope>IDENTIFICATION</scope>
</reference>
<dbReference type="InterPro" id="IPR027702">
    <property type="entry name" value="Syncoilin"/>
</dbReference>
<dbReference type="SMART" id="SM01391">
    <property type="entry name" value="Filament"/>
    <property type="match status" value="1"/>
</dbReference>
<feature type="region of interest" description="Disordered" evidence="4">
    <location>
        <begin position="1"/>
        <end position="26"/>
    </location>
</feature>
<evidence type="ECO:0000313" key="6">
    <source>
        <dbReference type="Proteomes" id="UP000515156"/>
    </source>
</evidence>
<evidence type="ECO:0000256" key="2">
    <source>
        <dbReference type="ARBA" id="ARBA00023054"/>
    </source>
</evidence>
<dbReference type="InterPro" id="IPR039008">
    <property type="entry name" value="IF_rod_dom"/>
</dbReference>
<dbReference type="Gene3D" id="1.20.5.170">
    <property type="match status" value="1"/>
</dbReference>
<dbReference type="GO" id="GO:0005882">
    <property type="term" value="C:intermediate filament"/>
    <property type="evidence" value="ECO:0007669"/>
    <property type="project" value="UniProtKB-KW"/>
</dbReference>